<protein>
    <recommendedName>
        <fullName evidence="2">Transposase MuDR plant domain-containing protein</fullName>
    </recommendedName>
</protein>
<evidence type="ECO:0000313" key="4">
    <source>
        <dbReference type="Proteomes" id="UP000026962"/>
    </source>
</evidence>
<dbReference type="AlphaFoldDB" id="A0A0E0MDZ5"/>
<feature type="compositionally biased region" description="Basic and acidic residues" evidence="1">
    <location>
        <begin position="578"/>
        <end position="592"/>
    </location>
</feature>
<feature type="compositionally biased region" description="Basic and acidic residues" evidence="1">
    <location>
        <begin position="545"/>
        <end position="558"/>
    </location>
</feature>
<feature type="domain" description="Transposase MuDR plant" evidence="2">
    <location>
        <begin position="140"/>
        <end position="195"/>
    </location>
</feature>
<dbReference type="HOGENOM" id="CLU_021499_3_0_1"/>
<proteinExistence type="predicted"/>
<feature type="region of interest" description="Disordered" evidence="1">
    <location>
        <begin position="87"/>
        <end position="108"/>
    </location>
</feature>
<reference evidence="3" key="1">
    <citation type="submission" date="2015-04" db="UniProtKB">
        <authorList>
            <consortium name="EnsemblPlants"/>
        </authorList>
    </citation>
    <scope>IDENTIFICATION</scope>
</reference>
<dbReference type="Pfam" id="PF03108">
    <property type="entry name" value="DBD_Tnp_Mut"/>
    <property type="match status" value="1"/>
</dbReference>
<reference evidence="3" key="2">
    <citation type="submission" date="2018-05" db="EMBL/GenBank/DDBJ databases">
        <title>OpunRS2 (Oryza punctata Reference Sequence Version 2).</title>
        <authorList>
            <person name="Zhang J."/>
            <person name="Kudrna D."/>
            <person name="Lee S."/>
            <person name="Talag J."/>
            <person name="Welchert J."/>
            <person name="Wing R.A."/>
        </authorList>
    </citation>
    <scope>NUCLEOTIDE SEQUENCE [LARGE SCALE GENOMIC DNA]</scope>
</reference>
<feature type="compositionally biased region" description="Polar residues" evidence="1">
    <location>
        <begin position="15"/>
        <end position="28"/>
    </location>
</feature>
<evidence type="ECO:0000256" key="1">
    <source>
        <dbReference type="SAM" id="MobiDB-lite"/>
    </source>
</evidence>
<name>A0A0E0MDZ5_ORYPU</name>
<dbReference type="Gramene" id="OPUNC11G07070.1">
    <property type="protein sequence ID" value="OPUNC11G07070.1"/>
    <property type="gene ID" value="OPUNC11G07070"/>
</dbReference>
<feature type="region of interest" description="Disordered" evidence="1">
    <location>
        <begin position="523"/>
        <end position="592"/>
    </location>
</feature>
<accession>A0A0E0MDZ5</accession>
<keyword evidence="4" id="KW-1185">Reference proteome</keyword>
<evidence type="ECO:0000259" key="2">
    <source>
        <dbReference type="Pfam" id="PF03108"/>
    </source>
</evidence>
<dbReference type="EnsemblPlants" id="OPUNC11G07070.1">
    <property type="protein sequence ID" value="OPUNC11G07070.1"/>
    <property type="gene ID" value="OPUNC11G07070"/>
</dbReference>
<feature type="compositionally biased region" description="Low complexity" evidence="1">
    <location>
        <begin position="383"/>
        <end position="401"/>
    </location>
</feature>
<dbReference type="eggNOG" id="ENOG502QVXD">
    <property type="taxonomic scope" value="Eukaryota"/>
</dbReference>
<sequence length="592" mass="66733">MLVQTCEGRVPTESAAGQSSNRGELGSSSHEEDEVVPLHRGGDVGPDIQNLSIQGDDVDNRHPTGEADEGEEIPAIVEEIERVDRHALEDEENLTAEGNDDEDDQEVEEVPMPASWNLEDPGYIAENTCHDSIWFDGDGQINLGAMFRDKTGLQDAVKSWSFQMQRQFRVVRSSKSEYTVVCETEGCTFRIHGHVPKESHHNLTAAYVAKKYYKEIIEDVVFCFKQKRQADNKYRRSMHLRMTPWIEAWSQALNDVIHETRAYDHSTYEQYMAWYSSQTRIRLLAPEDPDERAPPNVDQTYDMQHAPPAHLTTDIAGELVRETKTLWEKLRDGIAGTNQEVMAAVDSLRRKGKRIMRLASCRHSSEVYTTATSRRMFEQMPERPSTSSRPSTSARPSVSARRSTDAHAAVRSTSVREAPTIPTIPEITQMSARLGGFDPTQEGTRMVRPVPQMPHPRPHMIPQMTPDVPTSHWQEGFAPFAGPTQSVPLQAPTYGTNPWQGQSIDYGASVEGRVPNELRALQTDDAPQMTQPTQPDDDDFQGNIHDPRRSNRERHEPNHLSLSGPRHGAGRRKKTASKRGDTSRTMTDHDEE</sequence>
<feature type="region of interest" description="Disordered" evidence="1">
    <location>
        <begin position="367"/>
        <end position="448"/>
    </location>
</feature>
<feature type="compositionally biased region" description="Low complexity" evidence="1">
    <location>
        <begin position="523"/>
        <end position="534"/>
    </location>
</feature>
<dbReference type="Proteomes" id="UP000026962">
    <property type="component" value="Chromosome 11"/>
</dbReference>
<feature type="region of interest" description="Disordered" evidence="1">
    <location>
        <begin position="1"/>
        <end position="75"/>
    </location>
</feature>
<organism evidence="3">
    <name type="scientific">Oryza punctata</name>
    <name type="common">Red rice</name>
    <dbReference type="NCBI Taxonomy" id="4537"/>
    <lineage>
        <taxon>Eukaryota</taxon>
        <taxon>Viridiplantae</taxon>
        <taxon>Streptophyta</taxon>
        <taxon>Embryophyta</taxon>
        <taxon>Tracheophyta</taxon>
        <taxon>Spermatophyta</taxon>
        <taxon>Magnoliopsida</taxon>
        <taxon>Liliopsida</taxon>
        <taxon>Poales</taxon>
        <taxon>Poaceae</taxon>
        <taxon>BOP clade</taxon>
        <taxon>Oryzoideae</taxon>
        <taxon>Oryzeae</taxon>
        <taxon>Oryzinae</taxon>
        <taxon>Oryza</taxon>
    </lineage>
</organism>
<evidence type="ECO:0000313" key="3">
    <source>
        <dbReference type="EnsemblPlants" id="OPUNC11G07070.1"/>
    </source>
</evidence>
<dbReference type="InterPro" id="IPR004332">
    <property type="entry name" value="Transposase_MuDR"/>
</dbReference>
<feature type="compositionally biased region" description="Acidic residues" evidence="1">
    <location>
        <begin position="89"/>
        <end position="108"/>
    </location>
</feature>
<feature type="compositionally biased region" description="Basic residues" evidence="1">
    <location>
        <begin position="568"/>
        <end position="577"/>
    </location>
</feature>